<evidence type="ECO:0000313" key="1">
    <source>
        <dbReference type="EMBL" id="MUK89312.1"/>
    </source>
</evidence>
<keyword evidence="2" id="KW-1185">Reference proteome</keyword>
<dbReference type="EMBL" id="WOCA01000010">
    <property type="protein sequence ID" value="MUK89312.1"/>
    <property type="molecule type" value="Genomic_DNA"/>
</dbReference>
<sequence length="451" mass="53218">MWDITYDLNRLIAPEKNGYDFIKKIKLYIPYREIGLNTLIRSEQSLPFFYEVIMKLVENKCNEIVNISELTGVEEEILNDVVGEMSILDLVFVKSNVLNLTVKGKETLKELTQTVIEREEINQIYVNTINGKIVDLEQQFKKPENYSASLDEVIRVSEEYIHNRFNDFNDYYLKRQEEYALKDLNFKKEIFQILGKEYERLCYIEKIVYVYRNNKDNDLIYHCEDDEDNIYATTLARQINYLPSARNFLDNPFNCAKHLGTNLEINKEMKENTEKLVVLIENSGGRNIRDYSKELTDYYFANRYLLDKEYIEILLLLSRNIRPSEIIISSSHLEEILNHNVITELQVSLDHTKVTIFCDSNGKRNNHLKSKVMNFKSKNKKKNKILWVEGKAINQTNIVLYPQCAITINYMPIPVGNDYLIQEIAEITFEPEEVYKTKKLFDVKTYEKQVL</sequence>
<dbReference type="Proteomes" id="UP000469125">
    <property type="component" value="Unassembled WGS sequence"/>
</dbReference>
<dbReference type="RefSeq" id="WP_155669285.1">
    <property type="nucleotide sequence ID" value="NZ_WOCA01000010.1"/>
</dbReference>
<organism evidence="1 2">
    <name type="scientific">Ornithinibacillus caprae</name>
    <dbReference type="NCBI Taxonomy" id="2678566"/>
    <lineage>
        <taxon>Bacteria</taxon>
        <taxon>Bacillati</taxon>
        <taxon>Bacillota</taxon>
        <taxon>Bacilli</taxon>
        <taxon>Bacillales</taxon>
        <taxon>Bacillaceae</taxon>
        <taxon>Ornithinibacillus</taxon>
    </lineage>
</organism>
<name>A0A6N8FI20_9BACI</name>
<accession>A0A6N8FI20</accession>
<proteinExistence type="predicted"/>
<protein>
    <submittedName>
        <fullName evidence="1">Uncharacterized protein</fullName>
    </submittedName>
</protein>
<dbReference type="AlphaFoldDB" id="A0A6N8FI20"/>
<evidence type="ECO:0000313" key="2">
    <source>
        <dbReference type="Proteomes" id="UP000469125"/>
    </source>
</evidence>
<comment type="caution">
    <text evidence="1">The sequence shown here is derived from an EMBL/GenBank/DDBJ whole genome shotgun (WGS) entry which is preliminary data.</text>
</comment>
<gene>
    <name evidence="1" type="ORF">GMD78_13115</name>
</gene>
<reference evidence="1 2" key="1">
    <citation type="submission" date="2019-11" db="EMBL/GenBank/DDBJ databases">
        <authorList>
            <person name="Li X."/>
        </authorList>
    </citation>
    <scope>NUCLEOTIDE SEQUENCE [LARGE SCALE GENOMIC DNA]</scope>
    <source>
        <strain evidence="1 2">L9</strain>
    </source>
</reference>